<keyword evidence="3" id="KW-1185">Reference proteome</keyword>
<dbReference type="AlphaFoldDB" id="A0A5N7MK33"/>
<dbReference type="EMBL" id="VOSK01000083">
    <property type="protein sequence ID" value="MPR27327.1"/>
    <property type="molecule type" value="Genomic_DNA"/>
</dbReference>
<reference evidence="2 3" key="1">
    <citation type="journal article" date="2019" name="Syst. Appl. Microbiol.">
        <title>Microvirga tunisiensis sp. nov., a root nodule symbiotic bacterium isolated from Lupinus micranthus and L. luteus grown in Northern Tunisia.</title>
        <authorList>
            <person name="Msaddak A."/>
            <person name="Rejili M."/>
            <person name="Duran D."/>
            <person name="Mars M."/>
            <person name="Palacios J.M."/>
            <person name="Ruiz-Argueso T."/>
            <person name="Rey L."/>
            <person name="Imperial J."/>
        </authorList>
    </citation>
    <scope>NUCLEOTIDE SEQUENCE [LARGE SCALE GENOMIC DNA]</scope>
    <source>
        <strain evidence="2 3">Lmie10</strain>
    </source>
</reference>
<protein>
    <submittedName>
        <fullName evidence="2">Uncharacterized protein</fullName>
    </submittedName>
</protein>
<sequence length="102" mass="10177">MAPIAASHAGPCTVQIEAVQAQVDARAAAIAGAGPLAREGTAALLHREPTPGSSAHAEESLGEGASITKALSALERAREADRGGNEGSCEQALAEVRRAIGP</sequence>
<gene>
    <name evidence="2" type="ORF">FS320_19510</name>
</gene>
<proteinExistence type="predicted"/>
<name>A0A5N7MK33_9HYPH</name>
<evidence type="ECO:0000256" key="1">
    <source>
        <dbReference type="SAM" id="MobiDB-lite"/>
    </source>
</evidence>
<evidence type="ECO:0000313" key="2">
    <source>
        <dbReference type="EMBL" id="MPR27327.1"/>
    </source>
</evidence>
<comment type="caution">
    <text evidence="2">The sequence shown here is derived from an EMBL/GenBank/DDBJ whole genome shotgun (WGS) entry which is preliminary data.</text>
</comment>
<feature type="region of interest" description="Disordered" evidence="1">
    <location>
        <begin position="76"/>
        <end position="102"/>
    </location>
</feature>
<feature type="region of interest" description="Disordered" evidence="1">
    <location>
        <begin position="46"/>
        <end position="65"/>
    </location>
</feature>
<dbReference type="Proteomes" id="UP000403266">
    <property type="component" value="Unassembled WGS sequence"/>
</dbReference>
<evidence type="ECO:0000313" key="3">
    <source>
        <dbReference type="Proteomes" id="UP000403266"/>
    </source>
</evidence>
<organism evidence="2 3">
    <name type="scientific">Microvirga tunisiensis</name>
    <dbReference type="NCBI Taxonomy" id="2108360"/>
    <lineage>
        <taxon>Bacteria</taxon>
        <taxon>Pseudomonadati</taxon>
        <taxon>Pseudomonadota</taxon>
        <taxon>Alphaproteobacteria</taxon>
        <taxon>Hyphomicrobiales</taxon>
        <taxon>Methylobacteriaceae</taxon>
        <taxon>Microvirga</taxon>
    </lineage>
</organism>
<accession>A0A5N7MK33</accession>